<proteinExistence type="predicted"/>
<accession>A0A2Z5V4Y6</accession>
<reference evidence="2 3" key="1">
    <citation type="submission" date="2017-03" db="EMBL/GenBank/DDBJ databases">
        <title>The genome sequence of Candidatus Rickettsiella viridis.</title>
        <authorList>
            <person name="Nikoh N."/>
            <person name="Tsuchida T."/>
            <person name="Yamaguchi K."/>
            <person name="Maeda T."/>
            <person name="Shigenobu S."/>
            <person name="Fukatsu T."/>
        </authorList>
    </citation>
    <scope>NUCLEOTIDE SEQUENCE [LARGE SCALE GENOMIC DNA]</scope>
    <source>
        <strain evidence="2 3">Ap-RA04</strain>
    </source>
</reference>
<dbReference type="RefSeq" id="WP_126322959.1">
    <property type="nucleotide sequence ID" value="NZ_AP018005.1"/>
</dbReference>
<evidence type="ECO:0000256" key="1">
    <source>
        <dbReference type="SAM" id="Phobius"/>
    </source>
</evidence>
<name>A0A2Z5V4Y6_9COXI</name>
<evidence type="ECO:0000313" key="2">
    <source>
        <dbReference type="EMBL" id="BBB15492.1"/>
    </source>
</evidence>
<gene>
    <name evidence="2" type="ORF">RVIR1_10200</name>
</gene>
<feature type="transmembrane region" description="Helical" evidence="1">
    <location>
        <begin position="105"/>
        <end position="124"/>
    </location>
</feature>
<keyword evidence="1" id="KW-0472">Membrane</keyword>
<dbReference type="AlphaFoldDB" id="A0A2Z5V4Y6"/>
<sequence>MGYDSSLYGESNTKAPEFLSFEKSYYSKEQYDLIKKSCEEIKKITGLLSRLNRINNLQYQLLRKQLDNIEKEFIIYLHRIIDHEKIAKIHSQSVNLLHCMFRANLFTISIIMTIIIATLLLLPITQLVTISLSAIIINTLILFQINAILLKDESPVLPAIKNTIALSIAQLDRLIEASTQLCKDIFFIIVEDVDQDESKKMPYESRFSNNSGPLFLPLSLSEKRFVSVPSLSCDKDIQTITNDNIDDHPLYTSTP</sequence>
<keyword evidence="3" id="KW-1185">Reference proteome</keyword>
<evidence type="ECO:0000313" key="3">
    <source>
        <dbReference type="Proteomes" id="UP000282483"/>
    </source>
</evidence>
<keyword evidence="1" id="KW-0812">Transmembrane</keyword>
<organism evidence="2 3">
    <name type="scientific">Candidatus Rickettsiella viridis</name>
    <dbReference type="NCBI Taxonomy" id="676208"/>
    <lineage>
        <taxon>Bacteria</taxon>
        <taxon>Pseudomonadati</taxon>
        <taxon>Pseudomonadota</taxon>
        <taxon>Gammaproteobacteria</taxon>
        <taxon>Legionellales</taxon>
        <taxon>Coxiellaceae</taxon>
        <taxon>Rickettsiella</taxon>
    </lineage>
</organism>
<keyword evidence="1" id="KW-1133">Transmembrane helix</keyword>
<dbReference type="KEGG" id="rvi:RVIR1_10200"/>
<feature type="transmembrane region" description="Helical" evidence="1">
    <location>
        <begin position="130"/>
        <end position="150"/>
    </location>
</feature>
<protein>
    <submittedName>
        <fullName evidence="2">Uncharacterized protein</fullName>
    </submittedName>
</protein>
<dbReference type="EMBL" id="AP018005">
    <property type="protein sequence ID" value="BBB15492.1"/>
    <property type="molecule type" value="Genomic_DNA"/>
</dbReference>
<dbReference type="Proteomes" id="UP000282483">
    <property type="component" value="Chromosome"/>
</dbReference>